<feature type="region of interest" description="Disordered" evidence="1">
    <location>
        <begin position="35"/>
        <end position="103"/>
    </location>
</feature>
<keyword evidence="4" id="KW-1185">Reference proteome</keyword>
<feature type="chain" id="PRO_5043125364" evidence="2">
    <location>
        <begin position="17"/>
        <end position="154"/>
    </location>
</feature>
<organism evidence="5">
    <name type="scientific">Nippostrongylus brasiliensis</name>
    <name type="common">Rat hookworm</name>
    <dbReference type="NCBI Taxonomy" id="27835"/>
    <lineage>
        <taxon>Eukaryota</taxon>
        <taxon>Metazoa</taxon>
        <taxon>Ecdysozoa</taxon>
        <taxon>Nematoda</taxon>
        <taxon>Chromadorea</taxon>
        <taxon>Rhabditida</taxon>
        <taxon>Rhabditina</taxon>
        <taxon>Rhabditomorpha</taxon>
        <taxon>Strongyloidea</taxon>
        <taxon>Heligmosomidae</taxon>
        <taxon>Nippostrongylus</taxon>
    </lineage>
</organism>
<reference evidence="5" key="1">
    <citation type="submission" date="2017-02" db="UniProtKB">
        <authorList>
            <consortium name="WormBaseParasite"/>
        </authorList>
    </citation>
    <scope>IDENTIFICATION</scope>
</reference>
<proteinExistence type="predicted"/>
<dbReference type="EMBL" id="UYSL01020537">
    <property type="protein sequence ID" value="VDL75081.1"/>
    <property type="molecule type" value="Genomic_DNA"/>
</dbReference>
<evidence type="ECO:0000313" key="5">
    <source>
        <dbReference type="WBParaSite" id="NBR_0001149101-mRNA-1"/>
    </source>
</evidence>
<feature type="signal peptide" evidence="2">
    <location>
        <begin position="1"/>
        <end position="16"/>
    </location>
</feature>
<evidence type="ECO:0000313" key="3">
    <source>
        <dbReference type="EMBL" id="VDL75081.1"/>
    </source>
</evidence>
<evidence type="ECO:0000313" key="4">
    <source>
        <dbReference type="Proteomes" id="UP000271162"/>
    </source>
</evidence>
<feature type="compositionally biased region" description="Polar residues" evidence="1">
    <location>
        <begin position="43"/>
        <end position="57"/>
    </location>
</feature>
<protein>
    <submittedName>
        <fullName evidence="5">Secreted protein</fullName>
    </submittedName>
</protein>
<name>A0A0N4Y614_NIPBR</name>
<dbReference type="WBParaSite" id="NBR_0001149101-mRNA-1">
    <property type="protein sequence ID" value="NBR_0001149101-mRNA-1"/>
    <property type="gene ID" value="NBR_0001149101"/>
</dbReference>
<feature type="compositionally biased region" description="Low complexity" evidence="1">
    <location>
        <begin position="125"/>
        <end position="136"/>
    </location>
</feature>
<sequence length="154" mass="16505">MWHQYILLVLTPVVWCQYGGAPMETNQAGYEAAEKCDPPAAPVSSNGGDQLAYSAQDSVAPLSDSPKNKNNKQNDNKNNNKQNDTDNKGQGVGQGVGKDKSSAPTIINVYVTVAQTSGQNVVVAPDAAPQPANDQPRNGGQIGGNEYRHRRYHQ</sequence>
<keyword evidence="2" id="KW-0732">Signal</keyword>
<dbReference type="AlphaFoldDB" id="A0A0N4Y614"/>
<evidence type="ECO:0000256" key="2">
    <source>
        <dbReference type="SAM" id="SignalP"/>
    </source>
</evidence>
<dbReference type="Proteomes" id="UP000271162">
    <property type="component" value="Unassembled WGS sequence"/>
</dbReference>
<evidence type="ECO:0000256" key="1">
    <source>
        <dbReference type="SAM" id="MobiDB-lite"/>
    </source>
</evidence>
<gene>
    <name evidence="3" type="ORF">NBR_LOCUS11492</name>
</gene>
<accession>A0A0N4Y614</accession>
<feature type="region of interest" description="Disordered" evidence="1">
    <location>
        <begin position="125"/>
        <end position="154"/>
    </location>
</feature>
<reference evidence="3 4" key="2">
    <citation type="submission" date="2018-11" db="EMBL/GenBank/DDBJ databases">
        <authorList>
            <consortium name="Pathogen Informatics"/>
        </authorList>
    </citation>
    <scope>NUCLEOTIDE SEQUENCE [LARGE SCALE GENOMIC DNA]</scope>
</reference>
<feature type="compositionally biased region" description="Low complexity" evidence="1">
    <location>
        <begin position="71"/>
        <end position="82"/>
    </location>
</feature>